<dbReference type="InterPro" id="IPR044855">
    <property type="entry name" value="CoA-Trfase_III_dom3_sf"/>
</dbReference>
<dbReference type="KEGG" id="slan:GV829_00175"/>
<dbReference type="InterPro" id="IPR003673">
    <property type="entry name" value="CoA-Trfase_fam_III"/>
</dbReference>
<dbReference type="SUPFAM" id="SSF89796">
    <property type="entry name" value="CoA-transferase family III (CaiB/BaiF)"/>
    <property type="match status" value="1"/>
</dbReference>
<dbReference type="InterPro" id="IPR023606">
    <property type="entry name" value="CoA-Trfase_III_dom_1_sf"/>
</dbReference>
<keyword evidence="4" id="KW-1185">Reference proteome</keyword>
<dbReference type="InterPro" id="IPR050483">
    <property type="entry name" value="CoA-transferase_III_domain"/>
</dbReference>
<dbReference type="EMBL" id="CP053015">
    <property type="protein sequence ID" value="QJQ31065.1"/>
    <property type="molecule type" value="Genomic_DNA"/>
</dbReference>
<evidence type="ECO:0000313" key="4">
    <source>
        <dbReference type="Proteomes" id="UP000503018"/>
    </source>
</evidence>
<accession>A0A6M4APT6</accession>
<keyword evidence="1 3" id="KW-0808">Transferase</keyword>
<evidence type="ECO:0000313" key="3">
    <source>
        <dbReference type="EMBL" id="QJQ31065.1"/>
    </source>
</evidence>
<dbReference type="PANTHER" id="PTHR48207">
    <property type="entry name" value="SUCCINATE--HYDROXYMETHYLGLUTARATE COA-TRANSFERASE"/>
    <property type="match status" value="1"/>
</dbReference>
<dbReference type="Proteomes" id="UP000503018">
    <property type="component" value="Chromosome"/>
</dbReference>
<protein>
    <submittedName>
        <fullName evidence="3">CoA transferase</fullName>
    </submittedName>
</protein>
<dbReference type="PANTHER" id="PTHR48207:SF3">
    <property type="entry name" value="SUCCINATE--HYDROXYMETHYLGLUTARATE COA-TRANSFERASE"/>
    <property type="match status" value="1"/>
</dbReference>
<dbReference type="Gene3D" id="3.30.1540.10">
    <property type="entry name" value="formyl-coa transferase, domain 3"/>
    <property type="match status" value="1"/>
</dbReference>
<evidence type="ECO:0000256" key="2">
    <source>
        <dbReference type="SAM" id="MobiDB-lite"/>
    </source>
</evidence>
<dbReference type="Gene3D" id="3.40.50.10540">
    <property type="entry name" value="Crotonobetainyl-coa:carnitine coa-transferase, domain 1"/>
    <property type="match status" value="1"/>
</dbReference>
<gene>
    <name evidence="3" type="ORF">GV829_00175</name>
</gene>
<reference evidence="3 4" key="1">
    <citation type="submission" date="2020-01" db="EMBL/GenBank/DDBJ databases">
        <title>Sphingomonas sp. strain CSW-10.</title>
        <authorList>
            <person name="Chen W.-M."/>
        </authorList>
    </citation>
    <scope>NUCLEOTIDE SEQUENCE [LARGE SCALE GENOMIC DNA]</scope>
    <source>
        <strain evidence="3 4">CSW-10</strain>
    </source>
</reference>
<dbReference type="GO" id="GO:0008410">
    <property type="term" value="F:CoA-transferase activity"/>
    <property type="evidence" value="ECO:0007669"/>
    <property type="project" value="TreeGrafter"/>
</dbReference>
<sequence length="432" mass="46670">MARVSRPCAPIAKQKPASPPLASPSGPWRKQRSERQVTSQGALAGLRVIELGQLLAGPFCGQLLGDMGADVIKVEAPGAGDPMRDWGLGDDKVQWEVIARNKRSVSANLRVPEGQALVRRLIAQADILIENFKPGTMEKWGLGPDVLLAEQPGLIIARMSGYGQTGPYSDRAGFGGIGEAMGGWRYIVGEPDRAPSRMGVSIGDTLTATYGCIGVLAALHVRERTGKGQVVDAALYESVLQVMEGLVPEYDRTGYIRERSGSILPGIAPSNVYRCKDGEFMIGANKDSLWQRLATAMGRPELGNDPRFATHLARGENQTEIDKLVDDWTRTLTIDEVEALMIEYSIPAGRVYRAPDMIADPHFQAREAIIEVETQTRGKLKMQGAFPKLSATPSGVRRPAPAEVGQHNAEVYGELLGMGEGDIADMQAKGIM</sequence>
<proteinExistence type="predicted"/>
<dbReference type="Pfam" id="PF02515">
    <property type="entry name" value="CoA_transf_3"/>
    <property type="match status" value="1"/>
</dbReference>
<organism evidence="3 4">
    <name type="scientific">Sphingomonas lacunae</name>
    <dbReference type="NCBI Taxonomy" id="2698828"/>
    <lineage>
        <taxon>Bacteria</taxon>
        <taxon>Pseudomonadati</taxon>
        <taxon>Pseudomonadota</taxon>
        <taxon>Alphaproteobacteria</taxon>
        <taxon>Sphingomonadales</taxon>
        <taxon>Sphingomonadaceae</taxon>
        <taxon>Sphingomonas</taxon>
    </lineage>
</organism>
<evidence type="ECO:0000256" key="1">
    <source>
        <dbReference type="ARBA" id="ARBA00022679"/>
    </source>
</evidence>
<feature type="region of interest" description="Disordered" evidence="2">
    <location>
        <begin position="1"/>
        <end position="36"/>
    </location>
</feature>
<name>A0A6M4APT6_9SPHN</name>
<dbReference type="AlphaFoldDB" id="A0A6M4APT6"/>